<accession>A0ABS0LR71</accession>
<dbReference type="PROSITE" id="PS51201">
    <property type="entry name" value="RCK_N"/>
    <property type="match status" value="1"/>
</dbReference>
<dbReference type="InterPro" id="IPR050721">
    <property type="entry name" value="Trk_Ktr_HKT_K-transport"/>
</dbReference>
<dbReference type="Proteomes" id="UP000721415">
    <property type="component" value="Unassembled WGS sequence"/>
</dbReference>
<dbReference type="Gene3D" id="3.40.50.720">
    <property type="entry name" value="NAD(P)-binding Rossmann-like Domain"/>
    <property type="match status" value="1"/>
</dbReference>
<keyword evidence="3" id="KW-1185">Reference proteome</keyword>
<evidence type="ECO:0000259" key="1">
    <source>
        <dbReference type="PROSITE" id="PS51201"/>
    </source>
</evidence>
<sequence length="222" mass="24390">MQVKTVGVLGLGDFGQTVALELSKYGCEVIAIDNNAKNVQEVSDSVTYAAIGDFTDIDLLKDIGIEHCDIVIIGTGTNLESSVLAIVHCKKLGVKQILAKAKSLTYEEVLYEVGVSSIISPERDSGIRLASKILRNKLDELLRLDENTALIEFTIPAEWIGKSLVELDLRNKYHLNIIGMREEKGGPLLTLSPNALLMDEIILVAIADDNTFEKYDYLGYFA</sequence>
<dbReference type="PANTHER" id="PTHR43833">
    <property type="entry name" value="POTASSIUM CHANNEL PROTEIN 2-RELATED-RELATED"/>
    <property type="match status" value="1"/>
</dbReference>
<evidence type="ECO:0000313" key="3">
    <source>
        <dbReference type="Proteomes" id="UP000721415"/>
    </source>
</evidence>
<dbReference type="EMBL" id="JACBXQ010000003">
    <property type="protein sequence ID" value="MBG9986573.1"/>
    <property type="molecule type" value="Genomic_DNA"/>
</dbReference>
<comment type="caution">
    <text evidence="2">The sequence shown here is derived from an EMBL/GenBank/DDBJ whole genome shotgun (WGS) entry which is preliminary data.</text>
</comment>
<dbReference type="InterPro" id="IPR003148">
    <property type="entry name" value="RCK_N"/>
</dbReference>
<gene>
    <name evidence="2" type="ORF">HZY91_06645</name>
</gene>
<dbReference type="RefSeq" id="WP_197115483.1">
    <property type="nucleotide sequence ID" value="NZ_JACBXQ010000003.1"/>
</dbReference>
<organism evidence="2 3">
    <name type="scientific">Facklamia lactis</name>
    <dbReference type="NCBI Taxonomy" id="2749967"/>
    <lineage>
        <taxon>Bacteria</taxon>
        <taxon>Bacillati</taxon>
        <taxon>Bacillota</taxon>
        <taxon>Bacilli</taxon>
        <taxon>Lactobacillales</taxon>
        <taxon>Aerococcaceae</taxon>
        <taxon>Facklamia</taxon>
    </lineage>
</organism>
<dbReference type="Pfam" id="PF02254">
    <property type="entry name" value="TrkA_N"/>
    <property type="match status" value="1"/>
</dbReference>
<dbReference type="PANTHER" id="PTHR43833:SF7">
    <property type="entry name" value="KTR SYSTEM POTASSIUM UPTAKE PROTEIN C"/>
    <property type="match status" value="1"/>
</dbReference>
<protein>
    <submittedName>
        <fullName evidence="2">TrkA family potassium uptake protein</fullName>
    </submittedName>
</protein>
<feature type="domain" description="RCK N-terminal" evidence="1">
    <location>
        <begin position="3"/>
        <end position="121"/>
    </location>
</feature>
<reference evidence="2 3" key="1">
    <citation type="submission" date="2020-07" db="EMBL/GenBank/DDBJ databases">
        <title>Facklamia lactis sp. nov., isolated from raw milk.</title>
        <authorList>
            <person name="Doll E.V."/>
            <person name="Huptas C."/>
            <person name="Staib L."/>
            <person name="Wenning M."/>
            <person name="Scherer S."/>
        </authorList>
    </citation>
    <scope>NUCLEOTIDE SEQUENCE [LARGE SCALE GENOMIC DNA]</scope>
    <source>
        <strain evidence="2 3">DSM 111018</strain>
    </source>
</reference>
<dbReference type="InterPro" id="IPR036721">
    <property type="entry name" value="RCK_C_sf"/>
</dbReference>
<evidence type="ECO:0000313" key="2">
    <source>
        <dbReference type="EMBL" id="MBG9986573.1"/>
    </source>
</evidence>
<proteinExistence type="predicted"/>
<dbReference type="SUPFAM" id="SSF116726">
    <property type="entry name" value="TrkA C-terminal domain-like"/>
    <property type="match status" value="1"/>
</dbReference>
<dbReference type="InterPro" id="IPR036291">
    <property type="entry name" value="NAD(P)-bd_dom_sf"/>
</dbReference>
<dbReference type="SUPFAM" id="SSF51735">
    <property type="entry name" value="NAD(P)-binding Rossmann-fold domains"/>
    <property type="match status" value="1"/>
</dbReference>
<dbReference type="Gene3D" id="3.30.70.1450">
    <property type="entry name" value="Regulator of K+ conductance, C-terminal domain"/>
    <property type="match status" value="1"/>
</dbReference>
<name>A0ABS0LR71_9LACT</name>